<evidence type="ECO:0000313" key="2">
    <source>
        <dbReference type="Proteomes" id="UP000499080"/>
    </source>
</evidence>
<dbReference type="AlphaFoldDB" id="A0A4Y2CC99"/>
<proteinExistence type="predicted"/>
<name>A0A4Y2CC99_ARAVE</name>
<evidence type="ECO:0000313" key="1">
    <source>
        <dbReference type="EMBL" id="GBM01428.1"/>
    </source>
</evidence>
<comment type="caution">
    <text evidence="1">The sequence shown here is derived from an EMBL/GenBank/DDBJ whole genome shotgun (WGS) entry which is preliminary data.</text>
</comment>
<dbReference type="Proteomes" id="UP000499080">
    <property type="component" value="Unassembled WGS sequence"/>
</dbReference>
<keyword evidence="2" id="KW-1185">Reference proteome</keyword>
<reference evidence="1 2" key="1">
    <citation type="journal article" date="2019" name="Sci. Rep.">
        <title>Orb-weaving spider Araneus ventricosus genome elucidates the spidroin gene catalogue.</title>
        <authorList>
            <person name="Kono N."/>
            <person name="Nakamura H."/>
            <person name="Ohtoshi R."/>
            <person name="Moran D.A.P."/>
            <person name="Shinohara A."/>
            <person name="Yoshida Y."/>
            <person name="Fujiwara M."/>
            <person name="Mori M."/>
            <person name="Tomita M."/>
            <person name="Arakawa K."/>
        </authorList>
    </citation>
    <scope>NUCLEOTIDE SEQUENCE [LARGE SCALE GENOMIC DNA]</scope>
</reference>
<protein>
    <submittedName>
        <fullName evidence="1">Uncharacterized protein</fullName>
    </submittedName>
</protein>
<gene>
    <name evidence="1" type="ORF">AVEN_41272_1</name>
</gene>
<dbReference type="EMBL" id="BGPR01085933">
    <property type="protein sequence ID" value="GBM01428.1"/>
    <property type="molecule type" value="Genomic_DNA"/>
</dbReference>
<accession>A0A4Y2CC99</accession>
<organism evidence="1 2">
    <name type="scientific">Araneus ventricosus</name>
    <name type="common">Orbweaver spider</name>
    <name type="synonym">Epeira ventricosa</name>
    <dbReference type="NCBI Taxonomy" id="182803"/>
    <lineage>
        <taxon>Eukaryota</taxon>
        <taxon>Metazoa</taxon>
        <taxon>Ecdysozoa</taxon>
        <taxon>Arthropoda</taxon>
        <taxon>Chelicerata</taxon>
        <taxon>Arachnida</taxon>
        <taxon>Araneae</taxon>
        <taxon>Araneomorphae</taxon>
        <taxon>Entelegynae</taxon>
        <taxon>Araneoidea</taxon>
        <taxon>Araneidae</taxon>
        <taxon>Araneus</taxon>
    </lineage>
</organism>
<sequence length="110" mass="12595">MAEVEDAWAISQAKSEESLILLRIVCVSDSLNFLFKRRRLPKHCRERNLSDKSHSAENSLEEHPIPRVPCFFTATANPPSISARIPETSLFWSELRSASYFMQISLENKS</sequence>